<sequence length="305" mass="35016">MGKILILGGTRFFGKRLVELLQQEGSHEITVATRGHNIPDIGPSIKHVIIDRTRPEDIKRVAQLEKWDCVYDNICYSSNEALASVKAFQSQPIRYILTSTLSVYDPEQELLREDRFDPYSYPIQMGDKDQFSYQEGKRQAEAVFAQRADFAFTATRIPIVLGPDDYTRRLHWHVERVQRGLPIGIPNLDAHMSFIHAEEVASFLRWLGNPQSIQVVGPVNASAQGQMSIREILSQVERIAHIQAKITNEFKNEDASPFGIPDNWVMDTTKASQAGFKFSHLADWLPILTQNIWYEMEQRMEWVKE</sequence>
<dbReference type="PANTHER" id="PTHR43245">
    <property type="entry name" value="BIFUNCTIONAL POLYMYXIN RESISTANCE PROTEIN ARNA"/>
    <property type="match status" value="1"/>
</dbReference>
<dbReference type="Proteomes" id="UP001519288">
    <property type="component" value="Unassembled WGS sequence"/>
</dbReference>
<evidence type="ECO:0000313" key="2">
    <source>
        <dbReference type="EMBL" id="MBP2000933.1"/>
    </source>
</evidence>
<dbReference type="RefSeq" id="WP_209861530.1">
    <property type="nucleotide sequence ID" value="NZ_JAGGLD010000003.1"/>
</dbReference>
<organism evidence="2 3">
    <name type="scientific">Paenibacillus shirakamiensis</name>
    <dbReference type="NCBI Taxonomy" id="1265935"/>
    <lineage>
        <taxon>Bacteria</taxon>
        <taxon>Bacillati</taxon>
        <taxon>Bacillota</taxon>
        <taxon>Bacilli</taxon>
        <taxon>Bacillales</taxon>
        <taxon>Paenibacillaceae</taxon>
        <taxon>Paenibacillus</taxon>
    </lineage>
</organism>
<name>A0ABS4JGT9_9BACL</name>
<dbReference type="InterPro" id="IPR036291">
    <property type="entry name" value="NAD(P)-bd_dom_sf"/>
</dbReference>
<evidence type="ECO:0000313" key="3">
    <source>
        <dbReference type="Proteomes" id="UP001519288"/>
    </source>
</evidence>
<feature type="domain" description="NAD-dependent epimerase/dehydratase" evidence="1">
    <location>
        <begin position="4"/>
        <end position="71"/>
    </location>
</feature>
<proteinExistence type="predicted"/>
<feature type="domain" description="NAD-dependent epimerase/dehydratase" evidence="1">
    <location>
        <begin position="87"/>
        <end position="207"/>
    </location>
</feature>
<gene>
    <name evidence="2" type="ORF">J2Z69_001976</name>
</gene>
<accession>A0ABS4JGT9</accession>
<keyword evidence="3" id="KW-1185">Reference proteome</keyword>
<protein>
    <submittedName>
        <fullName evidence="2">Nucleoside-diphosphate-sugar epimerase</fullName>
    </submittedName>
</protein>
<reference evidence="2 3" key="1">
    <citation type="submission" date="2021-03" db="EMBL/GenBank/DDBJ databases">
        <title>Genomic Encyclopedia of Type Strains, Phase IV (KMG-IV): sequencing the most valuable type-strain genomes for metagenomic binning, comparative biology and taxonomic classification.</title>
        <authorList>
            <person name="Goeker M."/>
        </authorList>
    </citation>
    <scope>NUCLEOTIDE SEQUENCE [LARGE SCALE GENOMIC DNA]</scope>
    <source>
        <strain evidence="2 3">DSM 26806</strain>
    </source>
</reference>
<comment type="caution">
    <text evidence="2">The sequence shown here is derived from an EMBL/GenBank/DDBJ whole genome shotgun (WGS) entry which is preliminary data.</text>
</comment>
<dbReference type="Pfam" id="PF01370">
    <property type="entry name" value="Epimerase"/>
    <property type="match status" value="2"/>
</dbReference>
<dbReference type="SUPFAM" id="SSF51735">
    <property type="entry name" value="NAD(P)-binding Rossmann-fold domains"/>
    <property type="match status" value="1"/>
</dbReference>
<evidence type="ECO:0000259" key="1">
    <source>
        <dbReference type="Pfam" id="PF01370"/>
    </source>
</evidence>
<dbReference type="InterPro" id="IPR001509">
    <property type="entry name" value="Epimerase_deHydtase"/>
</dbReference>
<dbReference type="PANTHER" id="PTHR43245:SF13">
    <property type="entry name" value="UDP-D-APIOSE_UDP-D-XYLOSE SYNTHASE 2"/>
    <property type="match status" value="1"/>
</dbReference>
<dbReference type="EMBL" id="JAGGLD010000003">
    <property type="protein sequence ID" value="MBP2000933.1"/>
    <property type="molecule type" value="Genomic_DNA"/>
</dbReference>
<dbReference type="Gene3D" id="3.40.50.720">
    <property type="entry name" value="NAD(P)-binding Rossmann-like Domain"/>
    <property type="match status" value="1"/>
</dbReference>
<dbReference type="InterPro" id="IPR050177">
    <property type="entry name" value="Lipid_A_modif_metabolic_enz"/>
</dbReference>